<feature type="domain" description="Chitin-binding type-4" evidence="1">
    <location>
        <begin position="17"/>
        <end position="96"/>
    </location>
</feature>
<comment type="caution">
    <text evidence="2">The sequence shown here is derived from an EMBL/GenBank/DDBJ whole genome shotgun (WGS) entry which is preliminary data.</text>
</comment>
<dbReference type="EMBL" id="MU826355">
    <property type="protein sequence ID" value="KAJ7379976.1"/>
    <property type="molecule type" value="Genomic_DNA"/>
</dbReference>
<dbReference type="AlphaFoldDB" id="A0A9X0CYA1"/>
<dbReference type="InterPro" id="IPR004302">
    <property type="entry name" value="Cellulose/chitin-bd_N"/>
</dbReference>
<keyword evidence="3" id="KW-1185">Reference proteome</keyword>
<dbReference type="Proteomes" id="UP001163046">
    <property type="component" value="Unassembled WGS sequence"/>
</dbReference>
<dbReference type="Pfam" id="PF03067">
    <property type="entry name" value="LPMO_10"/>
    <property type="match status" value="1"/>
</dbReference>
<sequence>MGTFTFSVGEIGTPPITQEKLKYVLKQPNGDTKWKINVAKKDMVFMIKLVLPEGLTCDHCVMQWWWKTGNSWGCDGPNDCGIGKGKQETFVNCADIRIIK</sequence>
<evidence type="ECO:0000313" key="3">
    <source>
        <dbReference type="Proteomes" id="UP001163046"/>
    </source>
</evidence>
<evidence type="ECO:0000313" key="2">
    <source>
        <dbReference type="EMBL" id="KAJ7379976.1"/>
    </source>
</evidence>
<name>A0A9X0CYA1_9CNID</name>
<proteinExistence type="predicted"/>
<reference evidence="2" key="1">
    <citation type="submission" date="2023-01" db="EMBL/GenBank/DDBJ databases">
        <title>Genome assembly of the deep-sea coral Lophelia pertusa.</title>
        <authorList>
            <person name="Herrera S."/>
            <person name="Cordes E."/>
        </authorList>
    </citation>
    <scope>NUCLEOTIDE SEQUENCE</scope>
    <source>
        <strain evidence="2">USNM1676648</strain>
        <tissue evidence="2">Polyp</tissue>
    </source>
</reference>
<dbReference type="OrthoDB" id="64893at2759"/>
<accession>A0A9X0CYA1</accession>
<gene>
    <name evidence="2" type="ORF">OS493_012738</name>
</gene>
<protein>
    <recommendedName>
        <fullName evidence="1">Chitin-binding type-4 domain-containing protein</fullName>
    </recommendedName>
</protein>
<evidence type="ECO:0000259" key="1">
    <source>
        <dbReference type="Pfam" id="PF03067"/>
    </source>
</evidence>
<organism evidence="2 3">
    <name type="scientific">Desmophyllum pertusum</name>
    <dbReference type="NCBI Taxonomy" id="174260"/>
    <lineage>
        <taxon>Eukaryota</taxon>
        <taxon>Metazoa</taxon>
        <taxon>Cnidaria</taxon>
        <taxon>Anthozoa</taxon>
        <taxon>Hexacorallia</taxon>
        <taxon>Scleractinia</taxon>
        <taxon>Caryophylliina</taxon>
        <taxon>Caryophylliidae</taxon>
        <taxon>Desmophyllum</taxon>
    </lineage>
</organism>